<sequence length="135" mass="15841">MPRPKKPEALRSCGCCSLDHGWIMAELPSKVHLNSHPICLRIRRPSVYEDQNDRMWLHVVMDTGGDQQVWLCQVNMIREHNALTFCPLNSSTMPMMWMLHPGSQYLDSMGQFWRIVHHVKEDDMEEMILEMMDDS</sequence>
<dbReference type="Gene3D" id="2.40.15.10">
    <property type="entry name" value="TCL1/MTCP1"/>
    <property type="match status" value="1"/>
</dbReference>
<dbReference type="InterPro" id="IPR004832">
    <property type="entry name" value="TCL1_MTCP1"/>
</dbReference>
<dbReference type="Proteomes" id="UP000052978">
    <property type="component" value="Unassembled WGS sequence"/>
</dbReference>
<reference evidence="2 3" key="1">
    <citation type="journal article" date="2013" name="Nat. Commun.">
        <title>Genome analysis reveals insights into physiology and longevity of the Brandt's bat Myotis brandtii.</title>
        <authorList>
            <person name="Seim I."/>
            <person name="Fang X."/>
            <person name="Xiong Z."/>
            <person name="Lobanov A.V."/>
            <person name="Huang Z."/>
            <person name="Ma S."/>
            <person name="Feng Y."/>
            <person name="Turanov A.A."/>
            <person name="Zhu Y."/>
            <person name="Lenz T.L."/>
            <person name="Gerashchenko M.V."/>
            <person name="Fan D."/>
            <person name="Hee Yim S."/>
            <person name="Yao X."/>
            <person name="Jordan D."/>
            <person name="Xiong Y."/>
            <person name="Ma Y."/>
            <person name="Lyapunov A.N."/>
            <person name="Chen G."/>
            <person name="Kulakova O.I."/>
            <person name="Sun Y."/>
            <person name="Lee S.G."/>
            <person name="Bronson R.T."/>
            <person name="Moskalev A.A."/>
            <person name="Sunyaev S.R."/>
            <person name="Zhang G."/>
            <person name="Krogh A."/>
            <person name="Wang J."/>
            <person name="Gladyshev V.N."/>
        </authorList>
    </citation>
    <scope>NUCLEOTIDE SEQUENCE [LARGE SCALE GENOMIC DNA]</scope>
</reference>
<dbReference type="Pfam" id="PF01840">
    <property type="entry name" value="TCL1_MTCP1"/>
    <property type="match status" value="1"/>
</dbReference>
<gene>
    <name evidence="2" type="ORF">D623_10001119</name>
</gene>
<proteinExistence type="inferred from homology"/>
<protein>
    <submittedName>
        <fullName evidence="2">T-cell leukemia/lymphoma protein 1A</fullName>
    </submittedName>
</protein>
<evidence type="ECO:0000256" key="1">
    <source>
        <dbReference type="ARBA" id="ARBA00006399"/>
    </source>
</evidence>
<keyword evidence="3" id="KW-1185">Reference proteome</keyword>
<evidence type="ECO:0000313" key="2">
    <source>
        <dbReference type="EMBL" id="EPQ07480.1"/>
    </source>
</evidence>
<dbReference type="PANTHER" id="PTHR14060">
    <property type="entry name" value="PROTEIN P13 MTCP-1"/>
    <property type="match status" value="1"/>
</dbReference>
<dbReference type="GO" id="GO:0043539">
    <property type="term" value="F:protein serine/threonine kinase activator activity"/>
    <property type="evidence" value="ECO:0007669"/>
    <property type="project" value="InterPro"/>
</dbReference>
<dbReference type="SUPFAM" id="SSF50904">
    <property type="entry name" value="Oncogene products"/>
    <property type="match status" value="1"/>
</dbReference>
<dbReference type="AlphaFoldDB" id="S7MVP5"/>
<comment type="similarity">
    <text evidence="1">Belongs to the TCL1 family.</text>
</comment>
<accession>S7MVP5</accession>
<dbReference type="EMBL" id="KE162216">
    <property type="protein sequence ID" value="EPQ07480.1"/>
    <property type="molecule type" value="Genomic_DNA"/>
</dbReference>
<dbReference type="InterPro" id="IPR036672">
    <property type="entry name" value="TCL1_MTCP1_sf"/>
</dbReference>
<organism evidence="2 3">
    <name type="scientific">Myotis brandtii</name>
    <name type="common">Brandt's bat</name>
    <dbReference type="NCBI Taxonomy" id="109478"/>
    <lineage>
        <taxon>Eukaryota</taxon>
        <taxon>Metazoa</taxon>
        <taxon>Chordata</taxon>
        <taxon>Craniata</taxon>
        <taxon>Vertebrata</taxon>
        <taxon>Euteleostomi</taxon>
        <taxon>Mammalia</taxon>
        <taxon>Eutheria</taxon>
        <taxon>Laurasiatheria</taxon>
        <taxon>Chiroptera</taxon>
        <taxon>Yangochiroptera</taxon>
        <taxon>Vespertilionidae</taxon>
        <taxon>Myotis</taxon>
    </lineage>
</organism>
<name>S7MVP5_MYOBR</name>
<dbReference type="PANTHER" id="PTHR14060:SF4">
    <property type="entry name" value="T-CELL LEUKEMIA_LYMPHOMA PROTEIN 1A"/>
    <property type="match status" value="1"/>
</dbReference>
<evidence type="ECO:0000313" key="3">
    <source>
        <dbReference type="Proteomes" id="UP000052978"/>
    </source>
</evidence>